<reference evidence="2" key="1">
    <citation type="journal article" date="2020" name="G3 (Bethesda)">
        <title>High-Quality Assemblies for Three Invasive Social Wasps from the &lt;i&gt;Vespula&lt;/i&gt; Genus.</title>
        <authorList>
            <person name="Harrop T.W.R."/>
            <person name="Guhlin J."/>
            <person name="McLaughlin G.M."/>
            <person name="Permina E."/>
            <person name="Stockwell P."/>
            <person name="Gilligan J."/>
            <person name="Le Lec M.F."/>
            <person name="Gruber M.A.M."/>
            <person name="Quinn O."/>
            <person name="Lovegrove M."/>
            <person name="Duncan E.J."/>
            <person name="Remnant E.J."/>
            <person name="Van Eeckhoven J."/>
            <person name="Graham B."/>
            <person name="Knapp R.A."/>
            <person name="Langford K.W."/>
            <person name="Kronenberg Z."/>
            <person name="Press M.O."/>
            <person name="Eacker S.M."/>
            <person name="Wilson-Rankin E.E."/>
            <person name="Purcell J."/>
            <person name="Lester P.J."/>
            <person name="Dearden P.K."/>
        </authorList>
    </citation>
    <scope>NUCLEOTIDE SEQUENCE</scope>
    <source>
        <strain evidence="2">Marl-1</strain>
    </source>
</reference>
<dbReference type="AlphaFoldDB" id="A0A834KRN3"/>
<accession>A0A834KRN3</accession>
<gene>
    <name evidence="2" type="ORF">HZH66_000518</name>
</gene>
<evidence type="ECO:0000313" key="2">
    <source>
        <dbReference type="EMBL" id="KAF7411622.1"/>
    </source>
</evidence>
<comment type="caution">
    <text evidence="2">The sequence shown here is derived from an EMBL/GenBank/DDBJ whole genome shotgun (WGS) entry which is preliminary data.</text>
</comment>
<feature type="compositionally biased region" description="Basic and acidic residues" evidence="1">
    <location>
        <begin position="68"/>
        <end position="79"/>
    </location>
</feature>
<evidence type="ECO:0000256" key="1">
    <source>
        <dbReference type="SAM" id="MobiDB-lite"/>
    </source>
</evidence>
<dbReference type="Proteomes" id="UP000614350">
    <property type="component" value="Unassembled WGS sequence"/>
</dbReference>
<organism evidence="2 3">
    <name type="scientific">Vespula vulgaris</name>
    <name type="common">Yellow jacket</name>
    <name type="synonym">Wasp</name>
    <dbReference type="NCBI Taxonomy" id="7454"/>
    <lineage>
        <taxon>Eukaryota</taxon>
        <taxon>Metazoa</taxon>
        <taxon>Ecdysozoa</taxon>
        <taxon>Arthropoda</taxon>
        <taxon>Hexapoda</taxon>
        <taxon>Insecta</taxon>
        <taxon>Pterygota</taxon>
        <taxon>Neoptera</taxon>
        <taxon>Endopterygota</taxon>
        <taxon>Hymenoptera</taxon>
        <taxon>Apocrita</taxon>
        <taxon>Aculeata</taxon>
        <taxon>Vespoidea</taxon>
        <taxon>Vespidae</taxon>
        <taxon>Vespinae</taxon>
        <taxon>Vespula</taxon>
    </lineage>
</organism>
<dbReference type="EMBL" id="JACSEA010000001">
    <property type="protein sequence ID" value="KAF7411622.1"/>
    <property type="molecule type" value="Genomic_DNA"/>
</dbReference>
<keyword evidence="3" id="KW-1185">Reference proteome</keyword>
<evidence type="ECO:0000313" key="3">
    <source>
        <dbReference type="Proteomes" id="UP000614350"/>
    </source>
</evidence>
<name>A0A834KRN3_VESVU</name>
<protein>
    <submittedName>
        <fullName evidence="2">Uncharacterized protein</fullName>
    </submittedName>
</protein>
<feature type="compositionally biased region" description="Basic residues" evidence="1">
    <location>
        <begin position="57"/>
        <end position="67"/>
    </location>
</feature>
<feature type="compositionally biased region" description="Gly residues" evidence="1">
    <location>
        <begin position="46"/>
        <end position="56"/>
    </location>
</feature>
<proteinExistence type="predicted"/>
<feature type="region of interest" description="Disordered" evidence="1">
    <location>
        <begin position="46"/>
        <end position="79"/>
    </location>
</feature>
<feature type="region of interest" description="Disordered" evidence="1">
    <location>
        <begin position="1"/>
        <end position="26"/>
    </location>
</feature>
<sequence>MGGKEGKEKEEEEKEEVEVKSRGKRRRCRWGCCQFGGVRVVVVVLGGGGGDGGGGVRGRRAKGQRSRSGHEGETRVDDG</sequence>